<sequence length="330" mass="37439">MSPPSEQRCDPYREPHWVLQTHDWVFTLTIALLQNLQCFSYTPSSTPSSYHHYHHHHHTYMLHTPLNIPCSVLPLCLLSGTSATNKDSSRTSSATISHFHTNSFTSPNSPHISNRNKFRAAFMLRLFSLKGLRFTTANGEEKVELTSVELESLRSELKDVEEREAHLKAQAEHLDEILRSARLSGYLYMRTRWAALPGELPLIDDCDVDDWIPRFTVLQGPCLFFYLSSTDLSPLDSTLLSDIVEVDQLPSFVRDDEEIWHCFYIVTCHGLRIECSSVSRIQVDSWLTALREDCKFEAVKTASTGENCDNISQNCVSSSNKVDGNVCLGP</sequence>
<dbReference type="InterPro" id="IPR001849">
    <property type="entry name" value="PH_domain"/>
</dbReference>
<dbReference type="SMART" id="SM00233">
    <property type="entry name" value="PH"/>
    <property type="match status" value="1"/>
</dbReference>
<evidence type="ECO:0000259" key="2">
    <source>
        <dbReference type="PROSITE" id="PS50003"/>
    </source>
</evidence>
<dbReference type="PANTHER" id="PTHR34837">
    <property type="entry name" value="OS05G0595500 PROTEIN"/>
    <property type="match status" value="1"/>
</dbReference>
<feature type="domain" description="PH" evidence="2">
    <location>
        <begin position="180"/>
        <end position="295"/>
    </location>
</feature>
<dbReference type="Gene3D" id="2.30.29.30">
    <property type="entry name" value="Pleckstrin-homology domain (PH domain)/Phosphotyrosine-binding domain (PTB)"/>
    <property type="match status" value="1"/>
</dbReference>
<evidence type="ECO:0000313" key="3">
    <source>
        <dbReference type="EMBL" id="KAK9698456.1"/>
    </source>
</evidence>
<proteinExistence type="predicted"/>
<evidence type="ECO:0000313" key="4">
    <source>
        <dbReference type="Proteomes" id="UP001443914"/>
    </source>
</evidence>
<dbReference type="PROSITE" id="PS50003">
    <property type="entry name" value="PH_DOMAIN"/>
    <property type="match status" value="1"/>
</dbReference>
<protein>
    <recommendedName>
        <fullName evidence="2">PH domain-containing protein</fullName>
    </recommendedName>
</protein>
<dbReference type="InterPro" id="IPR011993">
    <property type="entry name" value="PH-like_dom_sf"/>
</dbReference>
<keyword evidence="1" id="KW-0175">Coiled coil</keyword>
<name>A0AAW1J9C2_SAPOF</name>
<feature type="coiled-coil region" evidence="1">
    <location>
        <begin position="143"/>
        <end position="177"/>
    </location>
</feature>
<dbReference type="PANTHER" id="PTHR34837:SF2">
    <property type="entry name" value="OS05G0595500 PROTEIN"/>
    <property type="match status" value="1"/>
</dbReference>
<organism evidence="3 4">
    <name type="scientific">Saponaria officinalis</name>
    <name type="common">Common soapwort</name>
    <name type="synonym">Lychnis saponaria</name>
    <dbReference type="NCBI Taxonomy" id="3572"/>
    <lineage>
        <taxon>Eukaryota</taxon>
        <taxon>Viridiplantae</taxon>
        <taxon>Streptophyta</taxon>
        <taxon>Embryophyta</taxon>
        <taxon>Tracheophyta</taxon>
        <taxon>Spermatophyta</taxon>
        <taxon>Magnoliopsida</taxon>
        <taxon>eudicotyledons</taxon>
        <taxon>Gunneridae</taxon>
        <taxon>Pentapetalae</taxon>
        <taxon>Caryophyllales</taxon>
        <taxon>Caryophyllaceae</taxon>
        <taxon>Caryophylleae</taxon>
        <taxon>Saponaria</taxon>
    </lineage>
</organism>
<evidence type="ECO:0000256" key="1">
    <source>
        <dbReference type="SAM" id="Coils"/>
    </source>
</evidence>
<keyword evidence="4" id="KW-1185">Reference proteome</keyword>
<dbReference type="EMBL" id="JBDFQZ010000008">
    <property type="protein sequence ID" value="KAK9698456.1"/>
    <property type="molecule type" value="Genomic_DNA"/>
</dbReference>
<dbReference type="AlphaFoldDB" id="A0AAW1J9C2"/>
<dbReference type="Proteomes" id="UP001443914">
    <property type="component" value="Unassembled WGS sequence"/>
</dbReference>
<gene>
    <name evidence="3" type="ORF">RND81_08G105600</name>
</gene>
<reference evidence="3 4" key="1">
    <citation type="submission" date="2024-03" db="EMBL/GenBank/DDBJ databases">
        <title>WGS assembly of Saponaria officinalis var. Norfolk2.</title>
        <authorList>
            <person name="Jenkins J."/>
            <person name="Shu S."/>
            <person name="Grimwood J."/>
            <person name="Barry K."/>
            <person name="Goodstein D."/>
            <person name="Schmutz J."/>
            <person name="Leebens-Mack J."/>
            <person name="Osbourn A."/>
        </authorList>
    </citation>
    <scope>NUCLEOTIDE SEQUENCE [LARGE SCALE GENOMIC DNA]</scope>
    <source>
        <strain evidence="4">cv. Norfolk2</strain>
        <strain evidence="3">JIC</strain>
        <tissue evidence="3">Leaf</tissue>
    </source>
</reference>
<accession>A0AAW1J9C2</accession>
<dbReference type="SUPFAM" id="SSF50729">
    <property type="entry name" value="PH domain-like"/>
    <property type="match status" value="1"/>
</dbReference>
<dbReference type="EMBL" id="JBDFQZ010000008">
    <property type="protein sequence ID" value="KAK9698455.1"/>
    <property type="molecule type" value="Genomic_DNA"/>
</dbReference>
<comment type="caution">
    <text evidence="3">The sequence shown here is derived from an EMBL/GenBank/DDBJ whole genome shotgun (WGS) entry which is preliminary data.</text>
</comment>